<evidence type="ECO:0000256" key="1">
    <source>
        <dbReference type="ARBA" id="ARBA00002521"/>
    </source>
</evidence>
<keyword evidence="3 6" id="KW-0645">Protease</keyword>
<comment type="function">
    <text evidence="1 6">Removes the N-terminal methionine from nascent proteins. The N-terminal methionine is often cleaved when the second residue in the primary sequence is small and uncharged (Met-Ala-, Cys, Gly, Pro, Ser, Thr, or Val). Requires deformylation of the N(alpha)-formylated initiator methionine before it can be hydrolyzed.</text>
</comment>
<dbReference type="InterPro" id="IPR001714">
    <property type="entry name" value="Pept_M24_MAP"/>
</dbReference>
<dbReference type="PANTHER" id="PTHR43330:SF27">
    <property type="entry name" value="METHIONINE AMINOPEPTIDASE"/>
    <property type="match status" value="1"/>
</dbReference>
<comment type="subunit">
    <text evidence="6">Monomer.</text>
</comment>
<feature type="binding site" evidence="6">
    <location>
        <position position="112"/>
    </location>
    <ligand>
        <name>a divalent metal cation</name>
        <dbReference type="ChEBI" id="CHEBI:60240"/>
        <label>1</label>
    </ligand>
</feature>
<evidence type="ECO:0000256" key="5">
    <source>
        <dbReference type="ARBA" id="ARBA00022801"/>
    </source>
</evidence>
<dbReference type="GO" id="GO:0046872">
    <property type="term" value="F:metal ion binding"/>
    <property type="evidence" value="ECO:0007669"/>
    <property type="project" value="UniProtKB-UniRule"/>
</dbReference>
<dbReference type="Gene3D" id="3.90.230.10">
    <property type="entry name" value="Creatinase/methionine aminopeptidase superfamily"/>
    <property type="match status" value="1"/>
</dbReference>
<dbReference type="PRINTS" id="PR00599">
    <property type="entry name" value="MAPEPTIDASE"/>
</dbReference>
<feature type="binding site" evidence="6">
    <location>
        <position position="241"/>
    </location>
    <ligand>
        <name>a divalent metal cation</name>
        <dbReference type="ChEBI" id="CHEBI:60240"/>
        <label>1</label>
    </ligand>
</feature>
<dbReference type="GO" id="GO:0004239">
    <property type="term" value="F:initiator methionyl aminopeptidase activity"/>
    <property type="evidence" value="ECO:0007669"/>
    <property type="project" value="UniProtKB-UniRule"/>
</dbReference>
<dbReference type="EMBL" id="CP051461">
    <property type="protein sequence ID" value="QJC56490.1"/>
    <property type="molecule type" value="Genomic_DNA"/>
</dbReference>
<dbReference type="GO" id="GO:0006508">
    <property type="term" value="P:proteolysis"/>
    <property type="evidence" value="ECO:0007669"/>
    <property type="project" value="UniProtKB-KW"/>
</dbReference>
<feature type="binding site" evidence="6">
    <location>
        <position position="208"/>
    </location>
    <ligand>
        <name>a divalent metal cation</name>
        <dbReference type="ChEBI" id="CHEBI:60240"/>
        <label>2</label>
        <note>catalytic</note>
    </ligand>
</feature>
<dbReference type="CDD" id="cd01086">
    <property type="entry name" value="MetAP1"/>
    <property type="match status" value="1"/>
</dbReference>
<evidence type="ECO:0000313" key="10">
    <source>
        <dbReference type="Proteomes" id="UP000502041"/>
    </source>
</evidence>
<name>A0A6H2H9J1_9BURK</name>
<dbReference type="GO" id="GO:0070006">
    <property type="term" value="F:metalloaminopeptidase activity"/>
    <property type="evidence" value="ECO:0007669"/>
    <property type="project" value="UniProtKB-UniRule"/>
</dbReference>
<sequence length="284" mass="30858">MTITYKDAAGIAGMRVAGRLASEVLDYLTPFIKPGLTTNDIDRLAHDYMTQVQGTIPATLGYQPAGYGAYPKSLCTSVNHQVCHGIPNDKPLKKGDIVNVDVTVIKDTWHGDTSRMYLVGEASIAAKRLCAVTYEAMWQGIMRVKPGVRLGDLGFAIQTFSEKQGFTVVREFCGHGVGQKFHEDPQVLHYGRPGTLEVLKPGMTFTIEPMINAGKREIKDGPEKDGWSIVTRDHSLSAQWEHTILVTETGYEVMTVSAGSPAIPAFVAEYEAKMAAAAQSPIAA</sequence>
<gene>
    <name evidence="6 9" type="primary">map</name>
    <name evidence="9" type="ORF">HC248_01796</name>
</gene>
<dbReference type="InterPro" id="IPR000994">
    <property type="entry name" value="Pept_M24"/>
</dbReference>
<feature type="binding site" evidence="6">
    <location>
        <position position="241"/>
    </location>
    <ligand>
        <name>a divalent metal cation</name>
        <dbReference type="ChEBI" id="CHEBI:60240"/>
        <label>2</label>
        <note>catalytic</note>
    </ligand>
</feature>
<accession>A0A6H2H9J1</accession>
<comment type="catalytic activity">
    <reaction evidence="6 7">
        <text>Release of N-terminal amino acids, preferentially methionine, from peptides and arylamides.</text>
        <dbReference type="EC" id="3.4.11.18"/>
    </reaction>
</comment>
<dbReference type="Proteomes" id="UP000502041">
    <property type="component" value="Chromosome"/>
</dbReference>
<evidence type="ECO:0000256" key="6">
    <source>
        <dbReference type="HAMAP-Rule" id="MF_01974"/>
    </source>
</evidence>
<comment type="similarity">
    <text evidence="6">Belongs to the peptidase M24A family. Methionine aminopeptidase type 1 subfamily.</text>
</comment>
<dbReference type="AlphaFoldDB" id="A0A6H2H9J1"/>
<dbReference type="PROSITE" id="PS00680">
    <property type="entry name" value="MAP_1"/>
    <property type="match status" value="1"/>
</dbReference>
<dbReference type="PANTHER" id="PTHR43330">
    <property type="entry name" value="METHIONINE AMINOPEPTIDASE"/>
    <property type="match status" value="1"/>
</dbReference>
<feature type="binding site" evidence="6">
    <location>
        <position position="84"/>
    </location>
    <ligand>
        <name>substrate</name>
    </ligand>
</feature>
<feature type="domain" description="Peptidase M24" evidence="8">
    <location>
        <begin position="13"/>
        <end position="248"/>
    </location>
</feature>
<dbReference type="InterPro" id="IPR036005">
    <property type="entry name" value="Creatinase/aminopeptidase-like"/>
</dbReference>
<feature type="binding site" evidence="6">
    <location>
        <position position="175"/>
    </location>
    <ligand>
        <name>a divalent metal cation</name>
        <dbReference type="ChEBI" id="CHEBI:60240"/>
        <label>2</label>
        <note>catalytic</note>
    </ligand>
</feature>
<dbReference type="GO" id="GO:0005829">
    <property type="term" value="C:cytosol"/>
    <property type="evidence" value="ECO:0007669"/>
    <property type="project" value="TreeGrafter"/>
</dbReference>
<dbReference type="KEGG" id="pvac:HC248_01796"/>
<dbReference type="Pfam" id="PF00557">
    <property type="entry name" value="Peptidase_M24"/>
    <property type="match status" value="1"/>
</dbReference>
<comment type="cofactor">
    <cofactor evidence="6">
        <name>Co(2+)</name>
        <dbReference type="ChEBI" id="CHEBI:48828"/>
    </cofactor>
    <cofactor evidence="6">
        <name>Zn(2+)</name>
        <dbReference type="ChEBI" id="CHEBI:29105"/>
    </cofactor>
    <cofactor evidence="6">
        <name>Mn(2+)</name>
        <dbReference type="ChEBI" id="CHEBI:29035"/>
    </cofactor>
    <cofactor evidence="6">
        <name>Fe(2+)</name>
        <dbReference type="ChEBI" id="CHEBI:29033"/>
    </cofactor>
    <text evidence="6">Binds 2 divalent metal cations per subunit. Has a high-affinity and a low affinity metal-binding site. The true nature of the physiological cofactor is under debate. The enzyme is active with cobalt, zinc, manganese or divalent iron ions. Most likely, methionine aminopeptidases function as mononuclear Fe(2+)-metalloproteases under physiological conditions, and the catalytically relevant metal-binding site has been assigned to the histidine-containing high-affinity site.</text>
</comment>
<keyword evidence="2 6" id="KW-0031">Aminopeptidase</keyword>
<feature type="binding site" evidence="6">
    <location>
        <position position="182"/>
    </location>
    <ligand>
        <name>substrate</name>
    </ligand>
</feature>
<proteinExistence type="inferred from homology"/>
<feature type="binding site" evidence="6">
    <location>
        <position position="101"/>
    </location>
    <ligand>
        <name>a divalent metal cation</name>
        <dbReference type="ChEBI" id="CHEBI:60240"/>
        <label>1</label>
    </ligand>
</feature>
<keyword evidence="4 6" id="KW-0479">Metal-binding</keyword>
<dbReference type="EC" id="3.4.11.18" evidence="6 7"/>
<dbReference type="HAMAP" id="MF_01974">
    <property type="entry name" value="MetAP_1"/>
    <property type="match status" value="1"/>
</dbReference>
<keyword evidence="5 6" id="KW-0378">Hydrolase</keyword>
<dbReference type="SUPFAM" id="SSF55920">
    <property type="entry name" value="Creatinase/aminopeptidase"/>
    <property type="match status" value="1"/>
</dbReference>
<dbReference type="NCBIfam" id="TIGR00500">
    <property type="entry name" value="met_pdase_I"/>
    <property type="match status" value="1"/>
</dbReference>
<keyword evidence="10" id="KW-1185">Reference proteome</keyword>
<evidence type="ECO:0000256" key="3">
    <source>
        <dbReference type="ARBA" id="ARBA00022670"/>
    </source>
</evidence>
<dbReference type="RefSeq" id="WP_168922186.1">
    <property type="nucleotide sequence ID" value="NZ_CP051461.1"/>
</dbReference>
<evidence type="ECO:0000256" key="2">
    <source>
        <dbReference type="ARBA" id="ARBA00022438"/>
    </source>
</evidence>
<evidence type="ECO:0000256" key="7">
    <source>
        <dbReference type="RuleBase" id="RU003653"/>
    </source>
</evidence>
<evidence type="ECO:0000259" key="8">
    <source>
        <dbReference type="Pfam" id="PF00557"/>
    </source>
</evidence>
<evidence type="ECO:0000256" key="4">
    <source>
        <dbReference type="ARBA" id="ARBA00022723"/>
    </source>
</evidence>
<reference evidence="9 10" key="1">
    <citation type="submission" date="2020-04" db="EMBL/GenBank/DDBJ databases">
        <title>Complete genome of a Psychrophilic, Marine, Gas Vacuolate Bacterium Polaromonas vacuolata KCTC 22033T.</title>
        <authorList>
            <person name="Hwang K."/>
            <person name="Kim K.M."/>
        </authorList>
    </citation>
    <scope>NUCLEOTIDE SEQUENCE [LARGE SCALE GENOMIC DNA]</scope>
    <source>
        <strain evidence="9 10">KCTC 22033</strain>
    </source>
</reference>
<evidence type="ECO:0000313" key="9">
    <source>
        <dbReference type="EMBL" id="QJC56490.1"/>
    </source>
</evidence>
<protein>
    <recommendedName>
        <fullName evidence="6 7">Methionine aminopeptidase</fullName>
        <shortName evidence="6">MAP</shortName>
        <shortName evidence="6">MetAP</shortName>
        <ecNumber evidence="6 7">3.4.11.18</ecNumber>
    </recommendedName>
    <alternativeName>
        <fullName evidence="6">Peptidase M</fullName>
    </alternativeName>
</protein>
<feature type="binding site" evidence="6">
    <location>
        <position position="112"/>
    </location>
    <ligand>
        <name>a divalent metal cation</name>
        <dbReference type="ChEBI" id="CHEBI:60240"/>
        <label>2</label>
        <note>catalytic</note>
    </ligand>
</feature>
<organism evidence="9 10">
    <name type="scientific">Polaromonas vacuolata</name>
    <dbReference type="NCBI Taxonomy" id="37448"/>
    <lineage>
        <taxon>Bacteria</taxon>
        <taxon>Pseudomonadati</taxon>
        <taxon>Pseudomonadota</taxon>
        <taxon>Betaproteobacteria</taxon>
        <taxon>Burkholderiales</taxon>
        <taxon>Comamonadaceae</taxon>
        <taxon>Polaromonas</taxon>
    </lineage>
</organism>
<dbReference type="InterPro" id="IPR002467">
    <property type="entry name" value="Pept_M24A_MAP1"/>
</dbReference>